<dbReference type="Gramene" id="Jr07_16100_p2">
    <property type="protein sequence ID" value="cds.Jr07_16100_p2"/>
    <property type="gene ID" value="Jr07_16100"/>
</dbReference>
<feature type="domain" description="RNase H type-1" evidence="1">
    <location>
        <begin position="9"/>
        <end position="78"/>
    </location>
</feature>
<dbReference type="SUPFAM" id="SSF53098">
    <property type="entry name" value="Ribonuclease H-like"/>
    <property type="match status" value="1"/>
</dbReference>
<dbReference type="InterPro" id="IPR044730">
    <property type="entry name" value="RNase_H-like_dom_plant"/>
</dbReference>
<sequence length="99" mass="11132">MLFSMPQSLLWKLGFQRIILEGDALNVVDGIKNGAQGWDNSSMLISDARSLLNQLQQWTIAHIQRRFNSVAHTLARSALSIADSMFDIEEVPHCISHLL</sequence>
<dbReference type="InterPro" id="IPR012337">
    <property type="entry name" value="RNaseH-like_sf"/>
</dbReference>
<dbReference type="EMBL" id="LIHL02000007">
    <property type="protein sequence ID" value="KAF5465218.1"/>
    <property type="molecule type" value="Genomic_DNA"/>
</dbReference>
<dbReference type="InterPro" id="IPR053151">
    <property type="entry name" value="RNase_H-like"/>
</dbReference>
<name>A0A833XET4_JUGRE</name>
<dbReference type="Proteomes" id="UP000619265">
    <property type="component" value="Unassembled WGS sequence"/>
</dbReference>
<dbReference type="CDD" id="cd06222">
    <property type="entry name" value="RNase_H_like"/>
    <property type="match status" value="1"/>
</dbReference>
<dbReference type="AlphaFoldDB" id="A0A833XET4"/>
<dbReference type="InterPro" id="IPR036397">
    <property type="entry name" value="RNaseH_sf"/>
</dbReference>
<protein>
    <recommendedName>
        <fullName evidence="1">RNase H type-1 domain-containing protein</fullName>
    </recommendedName>
</protein>
<reference evidence="2" key="2">
    <citation type="submission" date="2020-03" db="EMBL/GenBank/DDBJ databases">
        <title>Walnut 2.0.</title>
        <authorList>
            <person name="Marrano A."/>
            <person name="Britton M."/>
            <person name="Zimin A.V."/>
            <person name="Zaini P.A."/>
            <person name="Workman R."/>
            <person name="Puiu D."/>
            <person name="Bianco L."/>
            <person name="Allen B.J."/>
            <person name="Troggio M."/>
            <person name="Leslie C.A."/>
            <person name="Timp W."/>
            <person name="Dendekar A."/>
            <person name="Salzberg S.L."/>
            <person name="Neale D.B."/>
        </authorList>
    </citation>
    <scope>NUCLEOTIDE SEQUENCE</scope>
    <source>
        <tissue evidence="2">Leaves</tissue>
    </source>
</reference>
<dbReference type="GO" id="GO:0004523">
    <property type="term" value="F:RNA-DNA hybrid ribonuclease activity"/>
    <property type="evidence" value="ECO:0007669"/>
    <property type="project" value="InterPro"/>
</dbReference>
<accession>A0A833XET4</accession>
<reference evidence="2" key="1">
    <citation type="submission" date="2015-10" db="EMBL/GenBank/DDBJ databases">
        <authorList>
            <person name="Martinez-Garcia P.J."/>
            <person name="Crepeau M.W."/>
            <person name="Puiu D."/>
            <person name="Gonzalez-Ibeas D."/>
            <person name="Whalen J."/>
            <person name="Stevens K."/>
            <person name="Paul R."/>
            <person name="Butterfield T."/>
            <person name="Britton M."/>
            <person name="Reagan R."/>
            <person name="Chakraborty S."/>
            <person name="Walawage S.L."/>
            <person name="Vasquez-Gross H.A."/>
            <person name="Cardeno C."/>
            <person name="Famula R."/>
            <person name="Pratt K."/>
            <person name="Kuruganti S."/>
            <person name="Aradhya M.K."/>
            <person name="Leslie C.A."/>
            <person name="Dandekar A.M."/>
            <person name="Salzberg S.L."/>
            <person name="Wegrzyn J.L."/>
            <person name="Langley C.H."/>
            <person name="Neale D.B."/>
        </authorList>
    </citation>
    <scope>NUCLEOTIDE SEQUENCE</scope>
    <source>
        <tissue evidence="2">Leaves</tissue>
    </source>
</reference>
<dbReference type="PANTHER" id="PTHR47723:SF21">
    <property type="entry name" value="POLYNUCLEOTIDYL TRANSFERASE, RIBONUCLEASE H-LIKE SUPERFAMILY PROTEIN"/>
    <property type="match status" value="1"/>
</dbReference>
<organism evidence="2 3">
    <name type="scientific">Juglans regia</name>
    <name type="common">English walnut</name>
    <dbReference type="NCBI Taxonomy" id="51240"/>
    <lineage>
        <taxon>Eukaryota</taxon>
        <taxon>Viridiplantae</taxon>
        <taxon>Streptophyta</taxon>
        <taxon>Embryophyta</taxon>
        <taxon>Tracheophyta</taxon>
        <taxon>Spermatophyta</taxon>
        <taxon>Magnoliopsida</taxon>
        <taxon>eudicotyledons</taxon>
        <taxon>Gunneridae</taxon>
        <taxon>Pentapetalae</taxon>
        <taxon>rosids</taxon>
        <taxon>fabids</taxon>
        <taxon>Fagales</taxon>
        <taxon>Juglandaceae</taxon>
        <taxon>Juglans</taxon>
    </lineage>
</organism>
<evidence type="ECO:0000313" key="2">
    <source>
        <dbReference type="EMBL" id="KAF5465218.1"/>
    </source>
</evidence>
<comment type="caution">
    <text evidence="2">The sequence shown here is derived from an EMBL/GenBank/DDBJ whole genome shotgun (WGS) entry which is preliminary data.</text>
</comment>
<dbReference type="InterPro" id="IPR002156">
    <property type="entry name" value="RNaseH_domain"/>
</dbReference>
<dbReference type="GO" id="GO:0003676">
    <property type="term" value="F:nucleic acid binding"/>
    <property type="evidence" value="ECO:0007669"/>
    <property type="project" value="InterPro"/>
</dbReference>
<dbReference type="Pfam" id="PF13456">
    <property type="entry name" value="RVT_3"/>
    <property type="match status" value="1"/>
</dbReference>
<proteinExistence type="predicted"/>
<evidence type="ECO:0000259" key="1">
    <source>
        <dbReference type="Pfam" id="PF13456"/>
    </source>
</evidence>
<evidence type="ECO:0000313" key="3">
    <source>
        <dbReference type="Proteomes" id="UP000619265"/>
    </source>
</evidence>
<dbReference type="PANTHER" id="PTHR47723">
    <property type="entry name" value="OS05G0353850 PROTEIN"/>
    <property type="match status" value="1"/>
</dbReference>
<gene>
    <name evidence="2" type="ORF">F2P56_015245</name>
</gene>
<dbReference type="Gene3D" id="3.30.420.10">
    <property type="entry name" value="Ribonuclease H-like superfamily/Ribonuclease H"/>
    <property type="match status" value="1"/>
</dbReference>